<sequence>MTHNASSLTLHPGRVTLAELRRIHAGPVQLVLDASARAGLQKSLATVQRIVDEDQVVYGINTGFGKLASTKIAHERLAELQRNLVLSHSVGTGDALPDDVVRLILATKAVSLARGHSGVRP</sequence>
<dbReference type="InterPro" id="IPR024083">
    <property type="entry name" value="Fumarase/histidase_N"/>
</dbReference>
<dbReference type="RefSeq" id="WP_005798021.1">
    <property type="nucleotide sequence ID" value="NZ_ACQT01000123.1"/>
</dbReference>
<protein>
    <submittedName>
        <fullName evidence="1">Histidine ammonia-lyase</fullName>
        <ecNumber evidence="1">4.3.1.3</ecNumber>
    </submittedName>
</protein>
<organism evidence="1 2">
    <name type="scientific">Acidovorax delafieldii 2AN</name>
    <dbReference type="NCBI Taxonomy" id="573060"/>
    <lineage>
        <taxon>Bacteria</taxon>
        <taxon>Pseudomonadati</taxon>
        <taxon>Pseudomonadota</taxon>
        <taxon>Betaproteobacteria</taxon>
        <taxon>Burkholderiales</taxon>
        <taxon>Comamonadaceae</taxon>
        <taxon>Acidovorax</taxon>
    </lineage>
</organism>
<accession>C5T7S3</accession>
<dbReference type="PANTHER" id="PTHR10362">
    <property type="entry name" value="HISTIDINE AMMONIA-LYASE"/>
    <property type="match status" value="1"/>
</dbReference>
<dbReference type="AlphaFoldDB" id="C5T7S3"/>
<proteinExistence type="predicted"/>
<keyword evidence="1" id="KW-0456">Lyase</keyword>
<evidence type="ECO:0000313" key="1">
    <source>
        <dbReference type="EMBL" id="EER59463.1"/>
    </source>
</evidence>
<dbReference type="InterPro" id="IPR008948">
    <property type="entry name" value="L-Aspartase-like"/>
</dbReference>
<dbReference type="Pfam" id="PF00221">
    <property type="entry name" value="Lyase_aromatic"/>
    <property type="match status" value="1"/>
</dbReference>
<reference evidence="1 2" key="1">
    <citation type="submission" date="2009-05" db="EMBL/GenBank/DDBJ databases">
        <title>The draft genome of Acidovorax delafieldii 2AN.</title>
        <authorList>
            <consortium name="US DOE Joint Genome Institute (JGI-PGF)"/>
            <person name="Lucas S."/>
            <person name="Copeland A."/>
            <person name="Lapidus A."/>
            <person name="Glavina del Rio T."/>
            <person name="Tice H."/>
            <person name="Bruce D."/>
            <person name="Goodwin L."/>
            <person name="Pitluck S."/>
            <person name="Larimer F."/>
            <person name="Land M.L."/>
            <person name="Hauser L."/>
            <person name="Shelobolina E.S."/>
            <person name="Picardal F."/>
            <person name="Roden E."/>
            <person name="Emerson D."/>
        </authorList>
    </citation>
    <scope>NUCLEOTIDE SEQUENCE [LARGE SCALE GENOMIC DNA]</scope>
    <source>
        <strain evidence="1 2">2AN</strain>
    </source>
</reference>
<evidence type="ECO:0000313" key="2">
    <source>
        <dbReference type="Proteomes" id="UP000003856"/>
    </source>
</evidence>
<dbReference type="SUPFAM" id="SSF48557">
    <property type="entry name" value="L-aspartase-like"/>
    <property type="match status" value="1"/>
</dbReference>
<dbReference type="Proteomes" id="UP000003856">
    <property type="component" value="Unassembled WGS sequence"/>
</dbReference>
<name>C5T7S3_ACIDE</name>
<feature type="non-terminal residue" evidence="1">
    <location>
        <position position="121"/>
    </location>
</feature>
<dbReference type="Gene3D" id="1.10.275.10">
    <property type="entry name" value="Fumarase/aspartase (N-terminal domain)"/>
    <property type="match status" value="1"/>
</dbReference>
<comment type="caution">
    <text evidence="1">The sequence shown here is derived from an EMBL/GenBank/DDBJ whole genome shotgun (WGS) entry which is preliminary data.</text>
</comment>
<keyword evidence="2" id="KW-1185">Reference proteome</keyword>
<dbReference type="InterPro" id="IPR001106">
    <property type="entry name" value="Aromatic_Lyase"/>
</dbReference>
<dbReference type="EMBL" id="ACQT01000123">
    <property type="protein sequence ID" value="EER59463.1"/>
    <property type="molecule type" value="Genomic_DNA"/>
</dbReference>
<dbReference type="EC" id="4.3.1.3" evidence="1"/>
<gene>
    <name evidence="1" type="ORF">AcdelDRAFT_2953</name>
</gene>
<dbReference type="GO" id="GO:0004397">
    <property type="term" value="F:histidine ammonia-lyase activity"/>
    <property type="evidence" value="ECO:0007669"/>
    <property type="project" value="UniProtKB-EC"/>
</dbReference>